<evidence type="ECO:0000256" key="1">
    <source>
        <dbReference type="SAM" id="MobiDB-lite"/>
    </source>
</evidence>
<feature type="region of interest" description="Disordered" evidence="1">
    <location>
        <begin position="296"/>
        <end position="333"/>
    </location>
</feature>
<sequence>MRSLFNPSRMAHTGRSTARLGTLGVALLAAVPLSLPAPSAAATPTRTTTATTTPTAASIASAPPTTSAPPATATDLTVEEGRLAQTAPQEILRRSGFAVWPRKFGRGLARMSTYPQARRYVEAEGRALWRRAVDRAQGRGPAGGDLSRDDDRPLYWARLGMSKELRQWRPGFELSAAQRAALLGRLERGSRGQDSIELPAGKHLLRIVVTGFDPFQLDADPRRSNPSGAAALALDGTTIRTASGEPARLEAAVFPVRWADFVQGTVERTLAPYFRHGPRQVDLFTTISQGRPGRFDVERTNGAWRGGYPDNVRESRTETVPIPPGVPTVTPQPQWTTTSLPYARIVAAGTGPYPVVDHTAVTEIPAGGTAPVERPDGPTPGSTARAGGGGDYLSNEIAYRATLLRDAVGRPALPGGHLHTPVLEFGPGNTDPENGQVTDPVLVQNRLAITRQVREIVTVAADSASGAEAGTS</sequence>
<dbReference type="InterPro" id="IPR036440">
    <property type="entry name" value="Peptidase_C15-like_sf"/>
</dbReference>
<feature type="region of interest" description="Disordered" evidence="1">
    <location>
        <begin position="367"/>
        <end position="389"/>
    </location>
</feature>
<dbReference type="Gene3D" id="3.40.630.20">
    <property type="entry name" value="Peptidase C15, pyroglutamyl peptidase I-like"/>
    <property type="match status" value="1"/>
</dbReference>
<evidence type="ECO:0000313" key="3">
    <source>
        <dbReference type="EMBL" id="MEE4421929.1"/>
    </source>
</evidence>
<evidence type="ECO:0000313" key="4">
    <source>
        <dbReference type="Proteomes" id="UP001307760"/>
    </source>
</evidence>
<dbReference type="SUPFAM" id="SSF53182">
    <property type="entry name" value="Pyrrolidone carboxyl peptidase (pyroglutamate aminopeptidase)"/>
    <property type="match status" value="1"/>
</dbReference>
<gene>
    <name evidence="3" type="ORF">V2J85_21600</name>
</gene>
<dbReference type="Proteomes" id="UP001307760">
    <property type="component" value="Unassembled WGS sequence"/>
</dbReference>
<proteinExistence type="predicted"/>
<protein>
    <submittedName>
        <fullName evidence="3">Pyroglutamyl peptidase</fullName>
    </submittedName>
</protein>
<feature type="signal peptide" evidence="2">
    <location>
        <begin position="1"/>
        <end position="42"/>
    </location>
</feature>
<name>A0ABU7NSW9_9ACTN</name>
<evidence type="ECO:0000256" key="2">
    <source>
        <dbReference type="SAM" id="SignalP"/>
    </source>
</evidence>
<feature type="chain" id="PRO_5046394676" evidence="2">
    <location>
        <begin position="43"/>
        <end position="472"/>
    </location>
</feature>
<accession>A0ABU7NSW9</accession>
<keyword evidence="2" id="KW-0732">Signal</keyword>
<comment type="caution">
    <text evidence="3">The sequence shown here is derived from an EMBL/GenBank/DDBJ whole genome shotgun (WGS) entry which is preliminary data.</text>
</comment>
<reference evidence="3 4" key="1">
    <citation type="submission" date="2023-12" db="EMBL/GenBank/DDBJ databases">
        <title>30 novel species of actinomycetes from the DSMZ collection.</title>
        <authorList>
            <person name="Nouioui I."/>
        </authorList>
    </citation>
    <scope>NUCLEOTIDE SEQUENCE [LARGE SCALE GENOMIC DNA]</scope>
    <source>
        <strain evidence="3 4">DSM 41528</strain>
    </source>
</reference>
<feature type="region of interest" description="Disordered" evidence="1">
    <location>
        <begin position="38"/>
        <end position="71"/>
    </location>
</feature>
<keyword evidence="4" id="KW-1185">Reference proteome</keyword>
<organism evidence="3 4">
    <name type="scientific">Streptomyces bugieae</name>
    <dbReference type="NCBI Taxonomy" id="3098223"/>
    <lineage>
        <taxon>Bacteria</taxon>
        <taxon>Bacillati</taxon>
        <taxon>Actinomycetota</taxon>
        <taxon>Actinomycetes</taxon>
        <taxon>Kitasatosporales</taxon>
        <taxon>Streptomycetaceae</taxon>
        <taxon>Streptomyces</taxon>
    </lineage>
</organism>
<dbReference type="EMBL" id="JAZBJP010000013">
    <property type="protein sequence ID" value="MEE4421929.1"/>
    <property type="molecule type" value="Genomic_DNA"/>
</dbReference>
<dbReference type="RefSeq" id="WP_330822485.1">
    <property type="nucleotide sequence ID" value="NZ_JAZBJP010000013.1"/>
</dbReference>